<dbReference type="InterPro" id="IPR055357">
    <property type="entry name" value="LRR_At1g61320_AtMIF1"/>
</dbReference>
<comment type="caution">
    <text evidence="2">The sequence shown here is derived from an EMBL/GenBank/DDBJ whole genome shotgun (WGS) entry which is preliminary data.</text>
</comment>
<dbReference type="InterPro" id="IPR053781">
    <property type="entry name" value="F-box_AtFBL13-like"/>
</dbReference>
<dbReference type="InterPro" id="IPR055411">
    <property type="entry name" value="LRR_FXL15/At3g58940/PEG3-like"/>
</dbReference>
<name>A0AA89BDL7_9ASTE</name>
<dbReference type="PROSITE" id="PS50181">
    <property type="entry name" value="FBOX"/>
    <property type="match status" value="1"/>
</dbReference>
<dbReference type="Pfam" id="PF00646">
    <property type="entry name" value="F-box"/>
    <property type="match status" value="2"/>
</dbReference>
<reference evidence="2" key="1">
    <citation type="submission" date="2022-12" db="EMBL/GenBank/DDBJ databases">
        <title>Draft genome assemblies for two species of Escallonia (Escalloniales).</title>
        <authorList>
            <person name="Chanderbali A."/>
            <person name="Dervinis C."/>
            <person name="Anghel I."/>
            <person name="Soltis D."/>
            <person name="Soltis P."/>
            <person name="Zapata F."/>
        </authorList>
    </citation>
    <scope>NUCLEOTIDE SEQUENCE</scope>
    <source>
        <strain evidence="2">UCBG64.0493</strain>
        <tissue evidence="2">Leaf</tissue>
    </source>
</reference>
<organism evidence="2 3">
    <name type="scientific">Escallonia herrerae</name>
    <dbReference type="NCBI Taxonomy" id="1293975"/>
    <lineage>
        <taxon>Eukaryota</taxon>
        <taxon>Viridiplantae</taxon>
        <taxon>Streptophyta</taxon>
        <taxon>Embryophyta</taxon>
        <taxon>Tracheophyta</taxon>
        <taxon>Spermatophyta</taxon>
        <taxon>Magnoliopsida</taxon>
        <taxon>eudicotyledons</taxon>
        <taxon>Gunneridae</taxon>
        <taxon>Pentapetalae</taxon>
        <taxon>asterids</taxon>
        <taxon>campanulids</taxon>
        <taxon>Escalloniales</taxon>
        <taxon>Escalloniaceae</taxon>
        <taxon>Escallonia</taxon>
    </lineage>
</organism>
<dbReference type="CDD" id="cd22160">
    <property type="entry name" value="F-box_AtFBL13-like"/>
    <property type="match status" value="1"/>
</dbReference>
<dbReference type="Pfam" id="PF24758">
    <property type="entry name" value="LRR_At5g56370"/>
    <property type="match status" value="1"/>
</dbReference>
<keyword evidence="3" id="KW-1185">Reference proteome</keyword>
<accession>A0AA89BDL7</accession>
<evidence type="ECO:0000259" key="1">
    <source>
        <dbReference type="PROSITE" id="PS50181"/>
    </source>
</evidence>
<dbReference type="SUPFAM" id="SSF81383">
    <property type="entry name" value="F-box domain"/>
    <property type="match status" value="2"/>
</dbReference>
<dbReference type="SMART" id="SM00579">
    <property type="entry name" value="FBD"/>
    <property type="match status" value="1"/>
</dbReference>
<dbReference type="EMBL" id="JAVXUP010000110">
    <property type="protein sequence ID" value="KAK3037935.1"/>
    <property type="molecule type" value="Genomic_DNA"/>
</dbReference>
<evidence type="ECO:0000313" key="2">
    <source>
        <dbReference type="EMBL" id="KAK3037935.1"/>
    </source>
</evidence>
<dbReference type="Pfam" id="PF23622">
    <property type="entry name" value="LRR_At1g61320_AtMIF1"/>
    <property type="match status" value="1"/>
</dbReference>
<dbReference type="PANTHER" id="PTHR31900:SF34">
    <property type="entry name" value="EMB|CAB62440.1-RELATED"/>
    <property type="match status" value="1"/>
</dbReference>
<dbReference type="AlphaFoldDB" id="A0AA89BDL7"/>
<dbReference type="InterPro" id="IPR050232">
    <property type="entry name" value="FBL13/AtMIF1-like"/>
</dbReference>
<feature type="domain" description="F-box" evidence="1">
    <location>
        <begin position="591"/>
        <end position="627"/>
    </location>
</feature>
<dbReference type="Gene3D" id="3.80.10.10">
    <property type="entry name" value="Ribonuclease Inhibitor"/>
    <property type="match status" value="2"/>
</dbReference>
<evidence type="ECO:0000313" key="3">
    <source>
        <dbReference type="Proteomes" id="UP001188597"/>
    </source>
</evidence>
<protein>
    <recommendedName>
        <fullName evidence="1">F-box domain-containing protein</fullName>
    </recommendedName>
</protein>
<dbReference type="InterPro" id="IPR032675">
    <property type="entry name" value="LRR_dom_sf"/>
</dbReference>
<dbReference type="PANTHER" id="PTHR31900">
    <property type="entry name" value="F-BOX/RNI SUPERFAMILY PROTEIN-RELATED"/>
    <property type="match status" value="1"/>
</dbReference>
<dbReference type="InterPro" id="IPR036047">
    <property type="entry name" value="F-box-like_dom_sf"/>
</dbReference>
<dbReference type="Gene3D" id="1.20.1280.50">
    <property type="match status" value="1"/>
</dbReference>
<proteinExistence type="predicted"/>
<sequence>MACMKGSGSSPQLTAVISNVKRQKRKNRDRVILVDRISNLPDSLLSHILSLLPTKIAVATSILSTRWKLLWSSITSFDFDDGLVPPHARLDQEPVESSVTSFDFDDEFSPPHAYLDQEHVGSLDFMHFVYRVLLLCNAQSISKFRLNCVVSDEVIVNAWISGALSRDVRELDLCIIGKKRLDANYQILWENLVQLPRSLFTCKTLVVLKLEGDVKITVPVGSVCLPSLKVINLISIVYDNEDSVGRLFPSCPVLEELVIERTKVDNASSFTVCGPALTSLTLNFSIEDEGYNEILINAPALRYLNFKDYMSDKISVNNQTLSSLVEVNIDVLPPVDSTEYRDNVFNLIKGLLNVEYLSLSTNLLWMGEADRGKLRSNAMMSSLPAFHKASLSCRIIDMFIVKKLISSALRRGVQELSLCINTEQSVKPNQGHYGWRDLRSPATWRLQLFLKLTNLKNGCDKMNPELEVLVLDAYSAIPYTNSDRLLLPSCNTSHKYKPFCPSFHNAERAFEAQVTSLVRPKPLKKKPKAQEISEIFDSTAQHRHHCQLNSENPQRPSPSSILTKQLGELKIQFQIMGSMYQRDIVNGNGGIDRISGLPDEILYQILSFLPAKYAVLTCVLSKRWKYLWNFITNLDFDGSSYLNPNNYSEPPDLFCNFVDTVLENCNSAEIQTFRLHYHKTKIYHYCHKEIDHSRVSGWIGNVISRNVMELDLDIHSLQLPCNFFSCETLTVLKLHTNSERDVLVFPTSFCLPRLKILHIQSDSDLSDDLTVNLFRNCPVLEDLFISAKVDYDRKMVYDVSAPALKRLAMRLSVDSIEEQEHKVVVNAPNLEYLDLHDEVLAEYAVQNMSSLVGARVEVGNCCRENSTRQLNAYRAFELLRGISGVKFLSLYSHTMGTLDVACANGLPTFHNLKRLEVLIHDCCGWNVLTELHILRSSPNLEVFILKKERLSCWFDDSKVDWSRPRSVPNCLPTHLEVIDITGFEGKNYEMKLIKYLLGYAEVLKNLTIACPGLAQEKELTFYRDLVEFPRASRNCRIQLLGRFFSKFSVAPLFEN</sequence>
<dbReference type="InterPro" id="IPR001810">
    <property type="entry name" value="F-box_dom"/>
</dbReference>
<dbReference type="SUPFAM" id="SSF52047">
    <property type="entry name" value="RNI-like"/>
    <property type="match status" value="2"/>
</dbReference>
<gene>
    <name evidence="2" type="ORF">RJ639_031826</name>
</gene>
<dbReference type="Proteomes" id="UP001188597">
    <property type="component" value="Unassembled WGS sequence"/>
</dbReference>
<dbReference type="InterPro" id="IPR006566">
    <property type="entry name" value="FBD"/>
</dbReference>
<dbReference type="SMART" id="SM00256">
    <property type="entry name" value="FBOX"/>
    <property type="match status" value="2"/>
</dbReference>